<evidence type="ECO:0000313" key="11">
    <source>
        <dbReference type="Proteomes" id="UP000028045"/>
    </source>
</evidence>
<dbReference type="Gene3D" id="3.50.30.30">
    <property type="match status" value="1"/>
</dbReference>
<organism evidence="10 11">
    <name type="scientific">Stachybotrys chartarum (strain CBS 109288 / IBT 7711)</name>
    <name type="common">Toxic black mold</name>
    <name type="synonym">Stilbospora chartarum</name>
    <dbReference type="NCBI Taxonomy" id="1280523"/>
    <lineage>
        <taxon>Eukaryota</taxon>
        <taxon>Fungi</taxon>
        <taxon>Dikarya</taxon>
        <taxon>Ascomycota</taxon>
        <taxon>Pezizomycotina</taxon>
        <taxon>Sordariomycetes</taxon>
        <taxon>Hypocreomycetidae</taxon>
        <taxon>Hypocreales</taxon>
        <taxon>Stachybotryaceae</taxon>
        <taxon>Stachybotrys</taxon>
    </lineage>
</organism>
<dbReference type="InterPro" id="IPR007484">
    <property type="entry name" value="Peptidase_M28"/>
</dbReference>
<dbReference type="PANTHER" id="PTHR12147">
    <property type="entry name" value="METALLOPEPTIDASE M28 FAMILY MEMBER"/>
    <property type="match status" value="1"/>
</dbReference>
<dbReference type="GO" id="GO:0008235">
    <property type="term" value="F:metalloexopeptidase activity"/>
    <property type="evidence" value="ECO:0007669"/>
    <property type="project" value="InterPro"/>
</dbReference>
<dbReference type="Proteomes" id="UP000028045">
    <property type="component" value="Unassembled WGS sequence"/>
</dbReference>
<protein>
    <recommendedName>
        <fullName evidence="7">Peptide hydrolase</fullName>
        <ecNumber evidence="7">3.4.-.-</ecNumber>
    </recommendedName>
</protein>
<keyword evidence="11" id="KW-1185">Reference proteome</keyword>
<dbReference type="OrthoDB" id="10013407at2759"/>
<evidence type="ECO:0000256" key="6">
    <source>
        <dbReference type="ARBA" id="ARBA00022833"/>
    </source>
</evidence>
<reference evidence="10 11" key="1">
    <citation type="journal article" date="2014" name="BMC Genomics">
        <title>Comparative genome sequencing reveals chemotype-specific gene clusters in the toxigenic black mold Stachybotrys.</title>
        <authorList>
            <person name="Semeiks J."/>
            <person name="Borek D."/>
            <person name="Otwinowski Z."/>
            <person name="Grishin N.V."/>
        </authorList>
    </citation>
    <scope>NUCLEOTIDE SEQUENCE [LARGE SCALE GENOMIC DNA]</scope>
    <source>
        <strain evidence="11">CBS 109288 / IBT 7711</strain>
    </source>
</reference>
<dbReference type="InterPro" id="IPR045175">
    <property type="entry name" value="M28_fam"/>
</dbReference>
<dbReference type="Gene3D" id="3.40.630.10">
    <property type="entry name" value="Zn peptidases"/>
    <property type="match status" value="1"/>
</dbReference>
<dbReference type="AlphaFoldDB" id="A0A084B4J8"/>
<name>A0A084B4J8_STACB</name>
<keyword evidence="4 7" id="KW-0479">Metal-binding</keyword>
<dbReference type="SUPFAM" id="SSF53187">
    <property type="entry name" value="Zn-dependent exopeptidases"/>
    <property type="match status" value="1"/>
</dbReference>
<feature type="chain" id="PRO_5005105786" description="Peptide hydrolase" evidence="7">
    <location>
        <begin position="20"/>
        <end position="491"/>
    </location>
</feature>
<keyword evidence="7" id="KW-0732">Signal</keyword>
<dbReference type="Pfam" id="PF04389">
    <property type="entry name" value="Peptidase_M28"/>
    <property type="match status" value="1"/>
</dbReference>
<sequence>MKLHNSLLSLGLLATRVLGANPLTPDKVEADITTDKLQNVLWNLNKIARDNGGNRAFGFPGYNASMDFILERVQTRFGRHLDTYIQPFTALWEATMDISLTGPEGEDVYVSTLMYNTGTPLPGGITAELVDTPVDDVRGSMCYEDQWEGVDLTGKIALIKRGSCAISIKLVFARQAGALAVVLVNNVPGDSIIMATLGLENYPNIVPVGVVRYDQGYAWKERLAAGETLEVTLLVDALVEERESWNIISETKEGDPNNVIMLGAHLDSVQQGPGVNDDGSGSAALLELIGSFKKYDGFTNKVRFAWWGAEESGLLGSLYYGENLTPEEADKIRFYFNYDMIGSPNPTYAVYADNDAHRVGGALLLEYLQANGADAYYGGFGTSSDYVAFLQLGIPSSGLFTGAGAPTDPCYHLACDDINNINWEAITLNTKAAGRAAAQFALSLDGVPPRANMSVNARSRRGQAKRFDPWRRTAEVVEKKHSCSDKDVSTV</sequence>
<evidence type="ECO:0000256" key="2">
    <source>
        <dbReference type="ARBA" id="ARBA00005634"/>
    </source>
</evidence>
<keyword evidence="6 7" id="KW-0862">Zinc</keyword>
<dbReference type="EMBL" id="KL648087">
    <property type="protein sequence ID" value="KEY72477.1"/>
    <property type="molecule type" value="Genomic_DNA"/>
</dbReference>
<dbReference type="PANTHER" id="PTHR12147:SF26">
    <property type="entry name" value="PEPTIDASE M28 DOMAIN-CONTAINING PROTEIN"/>
    <property type="match status" value="1"/>
</dbReference>
<dbReference type="EC" id="3.4.-.-" evidence="7"/>
<feature type="signal peptide" evidence="7">
    <location>
        <begin position="1"/>
        <end position="19"/>
    </location>
</feature>
<feature type="domain" description="PA" evidence="8">
    <location>
        <begin position="126"/>
        <end position="218"/>
    </location>
</feature>
<dbReference type="Pfam" id="PF02225">
    <property type="entry name" value="PA"/>
    <property type="match status" value="1"/>
</dbReference>
<evidence type="ECO:0000259" key="9">
    <source>
        <dbReference type="Pfam" id="PF04389"/>
    </source>
</evidence>
<keyword evidence="3 7" id="KW-0645">Protease</keyword>
<evidence type="ECO:0000256" key="5">
    <source>
        <dbReference type="ARBA" id="ARBA00022801"/>
    </source>
</evidence>
<dbReference type="InterPro" id="IPR046450">
    <property type="entry name" value="PA_dom_sf"/>
</dbReference>
<comment type="similarity">
    <text evidence="2">Belongs to the peptidase M28 family. M28B subfamily.</text>
</comment>
<feature type="domain" description="Peptidase M28" evidence="9">
    <location>
        <begin position="246"/>
        <end position="431"/>
    </location>
</feature>
<dbReference type="SUPFAM" id="SSF52025">
    <property type="entry name" value="PA domain"/>
    <property type="match status" value="1"/>
</dbReference>
<evidence type="ECO:0000256" key="4">
    <source>
        <dbReference type="ARBA" id="ARBA00022723"/>
    </source>
</evidence>
<keyword evidence="5 7" id="KW-0378">Hydrolase</keyword>
<dbReference type="CDD" id="cd04816">
    <property type="entry name" value="PA_SaNapH_like"/>
    <property type="match status" value="1"/>
</dbReference>
<dbReference type="GO" id="GO:0046872">
    <property type="term" value="F:metal ion binding"/>
    <property type="evidence" value="ECO:0007669"/>
    <property type="project" value="UniProtKB-KW"/>
</dbReference>
<dbReference type="HOGENOM" id="CLU_024336_1_1_1"/>
<evidence type="ECO:0000313" key="10">
    <source>
        <dbReference type="EMBL" id="KEY72477.1"/>
    </source>
</evidence>
<proteinExistence type="inferred from homology"/>
<accession>A0A084B4J8</accession>
<gene>
    <name evidence="10" type="ORF">S7711_05152</name>
</gene>
<evidence type="ECO:0000256" key="3">
    <source>
        <dbReference type="ARBA" id="ARBA00022670"/>
    </source>
</evidence>
<evidence type="ECO:0000256" key="1">
    <source>
        <dbReference type="ARBA" id="ARBA00001947"/>
    </source>
</evidence>
<evidence type="ECO:0000256" key="7">
    <source>
        <dbReference type="RuleBase" id="RU361240"/>
    </source>
</evidence>
<evidence type="ECO:0000259" key="8">
    <source>
        <dbReference type="Pfam" id="PF02225"/>
    </source>
</evidence>
<dbReference type="GO" id="GO:0006508">
    <property type="term" value="P:proteolysis"/>
    <property type="evidence" value="ECO:0007669"/>
    <property type="project" value="UniProtKB-KW"/>
</dbReference>
<dbReference type="InterPro" id="IPR003137">
    <property type="entry name" value="PA_domain"/>
</dbReference>
<comment type="cofactor">
    <cofactor evidence="1">
        <name>Zn(2+)</name>
        <dbReference type="ChEBI" id="CHEBI:29105"/>
    </cofactor>
</comment>